<reference evidence="4 5" key="1">
    <citation type="submission" date="2016-10" db="EMBL/GenBank/DDBJ databases">
        <authorList>
            <person name="de Groot N.N."/>
        </authorList>
    </citation>
    <scope>NUCLEOTIDE SEQUENCE [LARGE SCALE GENOMIC DNA]</scope>
    <source>
        <strain evidence="4 5">DSM 23413</strain>
    </source>
</reference>
<keyword evidence="5" id="KW-1185">Reference proteome</keyword>
<gene>
    <name evidence="4" type="ORF">SAMN05421751_12611</name>
</gene>
<proteinExistence type="inferred from homology"/>
<dbReference type="InterPro" id="IPR057326">
    <property type="entry name" value="KR_dom"/>
</dbReference>
<feature type="domain" description="Ketoreductase" evidence="3">
    <location>
        <begin position="7"/>
        <end position="183"/>
    </location>
</feature>
<evidence type="ECO:0000256" key="2">
    <source>
        <dbReference type="ARBA" id="ARBA00023002"/>
    </source>
</evidence>
<dbReference type="InterPro" id="IPR002347">
    <property type="entry name" value="SDR_fam"/>
</dbReference>
<dbReference type="SUPFAM" id="SSF51735">
    <property type="entry name" value="NAD(P)-binding Rossmann-fold domains"/>
    <property type="match status" value="1"/>
</dbReference>
<dbReference type="EMBL" id="FNVD01000026">
    <property type="protein sequence ID" value="SEG29706.1"/>
    <property type="molecule type" value="Genomic_DNA"/>
</dbReference>
<dbReference type="PROSITE" id="PS00061">
    <property type="entry name" value="ADH_SHORT"/>
    <property type="match status" value="1"/>
</dbReference>
<protein>
    <submittedName>
        <fullName evidence="4">Short-chain dehydrogenase</fullName>
    </submittedName>
</protein>
<dbReference type="Proteomes" id="UP000236742">
    <property type="component" value="Unassembled WGS sequence"/>
</dbReference>
<dbReference type="Gene3D" id="3.40.50.720">
    <property type="entry name" value="NAD(P)-binding Rossmann-like Domain"/>
    <property type="match status" value="1"/>
</dbReference>
<organism evidence="4 5">
    <name type="scientific">Jhaorihella thermophila</name>
    <dbReference type="NCBI Taxonomy" id="488547"/>
    <lineage>
        <taxon>Bacteria</taxon>
        <taxon>Pseudomonadati</taxon>
        <taxon>Pseudomonadota</taxon>
        <taxon>Alphaproteobacteria</taxon>
        <taxon>Rhodobacterales</taxon>
        <taxon>Paracoccaceae</taxon>
        <taxon>Jhaorihella</taxon>
    </lineage>
</organism>
<dbReference type="OrthoDB" id="335726at2"/>
<dbReference type="GO" id="GO:0016491">
    <property type="term" value="F:oxidoreductase activity"/>
    <property type="evidence" value="ECO:0007669"/>
    <property type="project" value="UniProtKB-KW"/>
</dbReference>
<evidence type="ECO:0000313" key="5">
    <source>
        <dbReference type="Proteomes" id="UP000236742"/>
    </source>
</evidence>
<dbReference type="GO" id="GO:0016020">
    <property type="term" value="C:membrane"/>
    <property type="evidence" value="ECO:0007669"/>
    <property type="project" value="TreeGrafter"/>
</dbReference>
<dbReference type="InterPro" id="IPR036291">
    <property type="entry name" value="NAD(P)-bd_dom_sf"/>
</dbReference>
<dbReference type="PANTHER" id="PTHR44196:SF1">
    <property type="entry name" value="DEHYDROGENASE_REDUCTASE SDR FAMILY MEMBER 7B"/>
    <property type="match status" value="1"/>
</dbReference>
<accession>A0A1H5Z2W9</accession>
<dbReference type="PRINTS" id="PR00081">
    <property type="entry name" value="GDHRDH"/>
</dbReference>
<sequence length="254" mass="26736">MSGFTGQRWWIVGASAGLGRELARLMAREGAEVIASARSREALETLAAEEPRMTAQPLDVTDSESVAQVAEAVGLPNGVIYAAGAYEPMSARAWRPGVAEAIAEVNFTGALTVLSHVVPGMAARGAGRVVLIGSLAGFRGLPGAIGYGASKAALMHLAENLRADLAGSGLVVQRVNPGFIRTRLTAKNSFAMPQIMEPEDAARRTLAAIRSGRFSTSFPAPFAWAFTLGRFLPLPLFHALFRGSGAKSSQEDRT</sequence>
<dbReference type="RefSeq" id="WP_104009261.1">
    <property type="nucleotide sequence ID" value="NZ_FNVD01000026.1"/>
</dbReference>
<dbReference type="AlphaFoldDB" id="A0A1H5Z2W9"/>
<dbReference type="SMART" id="SM00822">
    <property type="entry name" value="PKS_KR"/>
    <property type="match status" value="1"/>
</dbReference>
<evidence type="ECO:0000313" key="4">
    <source>
        <dbReference type="EMBL" id="SEG29706.1"/>
    </source>
</evidence>
<evidence type="ECO:0000259" key="3">
    <source>
        <dbReference type="SMART" id="SM00822"/>
    </source>
</evidence>
<dbReference type="InterPro" id="IPR020904">
    <property type="entry name" value="Sc_DH/Rdtase_CS"/>
</dbReference>
<dbReference type="PANTHER" id="PTHR44196">
    <property type="entry name" value="DEHYDROGENASE/REDUCTASE SDR FAMILY MEMBER 7B"/>
    <property type="match status" value="1"/>
</dbReference>
<dbReference type="Pfam" id="PF00106">
    <property type="entry name" value="adh_short"/>
    <property type="match status" value="1"/>
</dbReference>
<evidence type="ECO:0000256" key="1">
    <source>
        <dbReference type="ARBA" id="ARBA00006484"/>
    </source>
</evidence>
<comment type="similarity">
    <text evidence="1">Belongs to the short-chain dehydrogenases/reductases (SDR) family.</text>
</comment>
<name>A0A1H5Z2W9_9RHOB</name>
<keyword evidence="2" id="KW-0560">Oxidoreductase</keyword>